<sequence>MQVLIARMNHETNTFSPVPTPLAAFGKNGPTYGAAAYAENKGGRTAMSAFIDLSEAAGAILVTPVSAFANPSGRVAADAYQRICDGIVEAAAGCDALLLDLHGAMACENTDDGEGDLLERLRQRYPNVPIAASLDLHGNVTQKMVDNADVIISFKTYPHVDMYEAGEHAGRLLFDWLLRGAPKPRLAWQRLLLVTHTLRSTSESGAMREAIQAARRFEANGVPGVSVLAGFALADIPYPCISVVAVGSGEAGYRQAQQVVKQLAEQIWAAREGFVYQAEPLSQSLARALELAQNVDKPILLLDHGDNCMSGGTCDTMDVLMAALEAGLTGIMAGLICDPAAVAQMAQAGVGASLMLAIGNQCAIPSIGRAANPIRLRGIVRAVTHGEYVITGPTYTGQTASMGKSAVFDIGAAKLVITSKPHEPWDLGTFTSLGLNPAEARFILLKSRMYCRPVFSPLCAALIECDSPGVTSADFSLFTYQNRRDPLYPFEAVGEGWERG</sequence>
<dbReference type="InterPro" id="IPR009197">
    <property type="entry name" value="MlrC"/>
</dbReference>
<dbReference type="InterPro" id="IPR010799">
    <property type="entry name" value="MlrC_C"/>
</dbReference>
<evidence type="ECO:0000256" key="1">
    <source>
        <dbReference type="PIRNR" id="PIRNR012702"/>
    </source>
</evidence>
<dbReference type="InterPro" id="IPR015995">
    <property type="entry name" value="MlrC_N"/>
</dbReference>
<protein>
    <recommendedName>
        <fullName evidence="1">Microcystinase C</fullName>
        <shortName evidence="1">MlrC</shortName>
    </recommendedName>
</protein>
<feature type="domain" description="Microcystin LR degradation protein MlrC N-terminal" evidence="3">
    <location>
        <begin position="3"/>
        <end position="289"/>
    </location>
</feature>
<keyword evidence="5" id="KW-1185">Reference proteome</keyword>
<feature type="domain" description="Microcystin LR degradation protein MlrC C-terminal" evidence="2">
    <location>
        <begin position="301"/>
        <end position="482"/>
    </location>
</feature>
<dbReference type="GO" id="GO:0006508">
    <property type="term" value="P:proteolysis"/>
    <property type="evidence" value="ECO:0007669"/>
    <property type="project" value="UniProtKB-KW"/>
</dbReference>
<evidence type="ECO:0000259" key="3">
    <source>
        <dbReference type="Pfam" id="PF07364"/>
    </source>
</evidence>
<comment type="function">
    <text evidence="1">Involved in peptidolytic degradation of cyclic heptapeptide hepatotoxin microcystin (MC).</text>
</comment>
<name>A0A139SS36_9GAMM</name>
<gene>
    <name evidence="4" type="ORF">AXE65_03385</name>
</gene>
<dbReference type="AlphaFoldDB" id="A0A139SS36"/>
<dbReference type="RefSeq" id="WP_068390807.1">
    <property type="nucleotide sequence ID" value="NZ_LSZO01000166.1"/>
</dbReference>
<reference evidence="4 5" key="1">
    <citation type="submission" date="2016-02" db="EMBL/GenBank/DDBJ databases">
        <authorList>
            <person name="Wen L."/>
            <person name="He K."/>
            <person name="Yang H."/>
        </authorList>
    </citation>
    <scope>NUCLEOTIDE SEQUENCE [LARGE SCALE GENOMIC DNA]</scope>
    <source>
        <strain evidence="4 5">CV58</strain>
    </source>
</reference>
<dbReference type="GO" id="GO:0008237">
    <property type="term" value="F:metallopeptidase activity"/>
    <property type="evidence" value="ECO:0007669"/>
    <property type="project" value="UniProtKB-KW"/>
</dbReference>
<dbReference type="EMBL" id="LSZO01000166">
    <property type="protein sequence ID" value="KXU37261.1"/>
    <property type="molecule type" value="Genomic_DNA"/>
</dbReference>
<evidence type="ECO:0000259" key="2">
    <source>
        <dbReference type="Pfam" id="PF07171"/>
    </source>
</evidence>
<dbReference type="Proteomes" id="UP000072660">
    <property type="component" value="Unassembled WGS sequence"/>
</dbReference>
<keyword evidence="1" id="KW-0378">Hydrolase</keyword>
<accession>A0A139SS36</accession>
<proteinExistence type="inferred from homology"/>
<dbReference type="PIRSF" id="PIRSF012702">
    <property type="entry name" value="UCP012702"/>
    <property type="match status" value="1"/>
</dbReference>
<dbReference type="OrthoDB" id="5288421at2"/>
<keyword evidence="1" id="KW-0479">Metal-binding</keyword>
<dbReference type="Pfam" id="PF07171">
    <property type="entry name" value="MlrC_C"/>
    <property type="match status" value="1"/>
</dbReference>
<dbReference type="GO" id="GO:0046872">
    <property type="term" value="F:metal ion binding"/>
    <property type="evidence" value="ECO:0007669"/>
    <property type="project" value="UniProtKB-KW"/>
</dbReference>
<comment type="similarity">
    <text evidence="1">Belongs to the peptidase M81 family.</text>
</comment>
<dbReference type="Pfam" id="PF07364">
    <property type="entry name" value="DUF1485"/>
    <property type="match status" value="1"/>
</dbReference>
<comment type="caution">
    <text evidence="4">The sequence shown here is derived from an EMBL/GenBank/DDBJ whole genome shotgun (WGS) entry which is preliminary data.</text>
</comment>
<keyword evidence="1" id="KW-0645">Protease</keyword>
<evidence type="ECO:0000313" key="5">
    <source>
        <dbReference type="Proteomes" id="UP000072660"/>
    </source>
</evidence>
<keyword evidence="1" id="KW-0482">Metalloprotease</keyword>
<evidence type="ECO:0000313" key="4">
    <source>
        <dbReference type="EMBL" id="KXU37261.1"/>
    </source>
</evidence>
<organism evidence="4 5">
    <name type="scientific">Ventosimonas gracilis</name>
    <dbReference type="NCBI Taxonomy" id="1680762"/>
    <lineage>
        <taxon>Bacteria</taxon>
        <taxon>Pseudomonadati</taxon>
        <taxon>Pseudomonadota</taxon>
        <taxon>Gammaproteobacteria</taxon>
        <taxon>Pseudomonadales</taxon>
        <taxon>Ventosimonadaceae</taxon>
        <taxon>Ventosimonas</taxon>
    </lineage>
</organism>
<comment type="cofactor">
    <cofactor evidence="1">
        <name>Zn(2+)</name>
        <dbReference type="ChEBI" id="CHEBI:29105"/>
    </cofactor>
    <text evidence="1">Binds 1 zinc ion per subunit.</text>
</comment>